<dbReference type="InterPro" id="IPR012677">
    <property type="entry name" value="Nucleotide-bd_a/b_plait_sf"/>
</dbReference>
<dbReference type="GO" id="GO:0003723">
    <property type="term" value="F:RNA binding"/>
    <property type="evidence" value="ECO:0007669"/>
    <property type="project" value="UniProtKB-UniRule"/>
</dbReference>
<organism evidence="4 5">
    <name type="scientific">Candida orthopsilosis (strain 90-125)</name>
    <name type="common">Yeast</name>
    <dbReference type="NCBI Taxonomy" id="1136231"/>
    <lineage>
        <taxon>Eukaryota</taxon>
        <taxon>Fungi</taxon>
        <taxon>Dikarya</taxon>
        <taxon>Ascomycota</taxon>
        <taxon>Saccharomycotina</taxon>
        <taxon>Pichiomycetes</taxon>
        <taxon>Debaryomycetaceae</taxon>
        <taxon>Candida/Lodderomyces clade</taxon>
        <taxon>Candida</taxon>
    </lineage>
</organism>
<proteinExistence type="predicted"/>
<reference evidence="4 5" key="1">
    <citation type="journal article" date="2012" name="PLoS ONE">
        <title>Sequence and analysis of the genome of the pathogenic yeast Candida orthopsilosis.</title>
        <authorList>
            <person name="Riccombeni A."/>
            <person name="Vidanes G."/>
            <person name="Proux-Wera E."/>
            <person name="Wolfe K.H."/>
            <person name="Butler G."/>
        </authorList>
    </citation>
    <scope>NUCLEOTIDE SEQUENCE [LARGE SCALE GENOMIC DNA]</scope>
    <source>
        <strain evidence="4 5">Co 90-125</strain>
    </source>
</reference>
<evidence type="ECO:0000256" key="1">
    <source>
        <dbReference type="PROSITE-ProRule" id="PRU00176"/>
    </source>
</evidence>
<dbReference type="SUPFAM" id="SSF54928">
    <property type="entry name" value="RNA-binding domain, RBD"/>
    <property type="match status" value="1"/>
</dbReference>
<evidence type="ECO:0000259" key="3">
    <source>
        <dbReference type="PROSITE" id="PS50102"/>
    </source>
</evidence>
<dbReference type="Pfam" id="PF00076">
    <property type="entry name" value="RRM_1"/>
    <property type="match status" value="2"/>
</dbReference>
<feature type="region of interest" description="Disordered" evidence="2">
    <location>
        <begin position="102"/>
        <end position="142"/>
    </location>
</feature>
<dbReference type="Gene3D" id="3.30.70.330">
    <property type="match status" value="2"/>
</dbReference>
<evidence type="ECO:0000313" key="5">
    <source>
        <dbReference type="Proteomes" id="UP000005018"/>
    </source>
</evidence>
<dbReference type="InterPro" id="IPR035979">
    <property type="entry name" value="RBD_domain_sf"/>
</dbReference>
<dbReference type="eggNOG" id="KOG4206">
    <property type="taxonomic scope" value="Eukaryota"/>
</dbReference>
<gene>
    <name evidence="4" type="ORF">CORT_0C04660</name>
</gene>
<dbReference type="RefSeq" id="XP_003868744.1">
    <property type="nucleotide sequence ID" value="XM_003868696.1"/>
</dbReference>
<dbReference type="InterPro" id="IPR000504">
    <property type="entry name" value="RRM_dom"/>
</dbReference>
<dbReference type="PANTHER" id="PTHR47093:SF1">
    <property type="entry name" value="PROTEIN JSN1-RELATED"/>
    <property type="match status" value="1"/>
</dbReference>
<sequence length="229" mass="26188">MSVEPKQTVYINNINDKVSINKVKSVLTILLQQFRPTNISLAKTLRLKGQAFVTFETIDDASKAIQSLNNQELFSKCINVTFAKSNSDTLLDKKELKRIRKVRHDEHKIKKQPQTNSKSKTKITKSTAAGKNKTKKQSQVDVQSWKTLPPNRILLLQNISSSSLITKEAIDEYFRSYAGFEMARFVATRHLSFIEFENEDIAMECLQSVDEDDMRGKFGDDIVFSYAKK</sequence>
<protein>
    <submittedName>
        <fullName evidence="4">U1A component of the U1 snRNP</fullName>
    </submittedName>
</protein>
<feature type="domain" description="RRM" evidence="3">
    <location>
        <begin position="152"/>
        <end position="229"/>
    </location>
</feature>
<keyword evidence="1" id="KW-0694">RNA-binding</keyword>
<name>H8X2Y0_CANO9</name>
<dbReference type="InterPro" id="IPR052645">
    <property type="entry name" value="Pumilio_domain_protein"/>
</dbReference>
<dbReference type="EMBL" id="HE681721">
    <property type="protein sequence ID" value="CCG25840.1"/>
    <property type="molecule type" value="Genomic_DNA"/>
</dbReference>
<evidence type="ECO:0000313" key="4">
    <source>
        <dbReference type="EMBL" id="CCG25840.1"/>
    </source>
</evidence>
<evidence type="ECO:0000256" key="2">
    <source>
        <dbReference type="SAM" id="MobiDB-lite"/>
    </source>
</evidence>
<dbReference type="AlphaFoldDB" id="H8X2Y0"/>
<dbReference type="HOGENOM" id="CLU_041869_0_1_1"/>
<dbReference type="GO" id="GO:0000288">
    <property type="term" value="P:nuclear-transcribed mRNA catabolic process, deadenylation-dependent decay"/>
    <property type="evidence" value="ECO:0007669"/>
    <property type="project" value="TreeGrafter"/>
</dbReference>
<dbReference type="PROSITE" id="PS50102">
    <property type="entry name" value="RRM"/>
    <property type="match status" value="2"/>
</dbReference>
<keyword evidence="5" id="KW-1185">Reference proteome</keyword>
<dbReference type="GeneID" id="14539725"/>
<dbReference type="PANTHER" id="PTHR47093">
    <property type="entry name" value="PROTEIN JSN1-RELATED"/>
    <property type="match status" value="1"/>
</dbReference>
<dbReference type="KEGG" id="cot:CORT_0C04660"/>
<dbReference type="OrthoDB" id="266020at2759"/>
<dbReference type="Proteomes" id="UP000005018">
    <property type="component" value="Chromosome 3"/>
</dbReference>
<dbReference type="SMART" id="SM00360">
    <property type="entry name" value="RRM"/>
    <property type="match status" value="2"/>
</dbReference>
<accession>H8X2Y0</accession>
<feature type="domain" description="RRM" evidence="3">
    <location>
        <begin position="7"/>
        <end position="85"/>
    </location>
</feature>